<accession>A0A368BZS4</accession>
<dbReference type="Proteomes" id="UP000253307">
    <property type="component" value="Unassembled WGS sequence"/>
</dbReference>
<keyword evidence="1" id="KW-0472">Membrane</keyword>
<keyword evidence="1" id="KW-1133">Transmembrane helix</keyword>
<dbReference type="InterPro" id="IPR029063">
    <property type="entry name" value="SAM-dependent_MTases_sf"/>
</dbReference>
<name>A0A368BZS4_9GAMM</name>
<dbReference type="SUPFAM" id="SSF53335">
    <property type="entry name" value="S-adenosyl-L-methionine-dependent methyltransferases"/>
    <property type="match status" value="1"/>
</dbReference>
<dbReference type="Gene3D" id="3.40.50.150">
    <property type="entry name" value="Vaccinia Virus protein VP39"/>
    <property type="match status" value="1"/>
</dbReference>
<keyword evidence="3" id="KW-0808">Transferase</keyword>
<evidence type="ECO:0000259" key="2">
    <source>
        <dbReference type="Pfam" id="PF13649"/>
    </source>
</evidence>
<dbReference type="Pfam" id="PF13649">
    <property type="entry name" value="Methyltransf_25"/>
    <property type="match status" value="1"/>
</dbReference>
<feature type="domain" description="Methyltransferase" evidence="2">
    <location>
        <begin position="53"/>
        <end position="141"/>
    </location>
</feature>
<evidence type="ECO:0000313" key="3">
    <source>
        <dbReference type="EMBL" id="RCL42839.1"/>
    </source>
</evidence>
<dbReference type="EMBL" id="QOPE01000001">
    <property type="protein sequence ID" value="RCL42839.1"/>
    <property type="molecule type" value="Genomic_DNA"/>
</dbReference>
<reference evidence="3 4" key="1">
    <citation type="journal article" date="2018" name="Microbiome">
        <title>Fine metagenomic profile of the Mediterranean stratified and mixed water columns revealed by assembly and recruitment.</title>
        <authorList>
            <person name="Haro-Moreno J.M."/>
            <person name="Lopez-Perez M."/>
            <person name="De La Torre J.R."/>
            <person name="Picazo A."/>
            <person name="Camacho A."/>
            <person name="Rodriguez-Valera F."/>
        </authorList>
    </citation>
    <scope>NUCLEOTIDE SEQUENCE [LARGE SCALE GENOMIC DNA]</scope>
    <source>
        <strain evidence="3">MED-G82</strain>
    </source>
</reference>
<sequence>MKNIDKKVVADFGEEWDRFRQSNISKVDLKMAWDQYFSIFPFEKLNSNSVGFDMGCGSGRWAVFSAPRVGFLNCIDPSIKALNVAKDNLSEFNNVAFHNASVSDDILEPGSQDFGYCLGVLHHVPDTVEGLKCCNKILKHGAPFLLYLYYNFENRSLIFKTIWWLSNIIRLVISRMPSPIKKFITYLIAIFIYYPLSRLALLFEKSGIDPRYIPLSDYRNKAFTFLATDSLDRFGTRLEKRYSRKDIHKMLEEAGFENIKFSNAEPFWVCICYKK</sequence>
<feature type="transmembrane region" description="Helical" evidence="1">
    <location>
        <begin position="157"/>
        <end position="177"/>
    </location>
</feature>
<gene>
    <name evidence="3" type="ORF">DBW96_00075</name>
</gene>
<proteinExistence type="predicted"/>
<protein>
    <submittedName>
        <fullName evidence="3">Class I SAM-dependent methyltransferase</fullName>
    </submittedName>
</protein>
<dbReference type="InterPro" id="IPR041698">
    <property type="entry name" value="Methyltransf_25"/>
</dbReference>
<dbReference type="AlphaFoldDB" id="A0A368BZS4"/>
<evidence type="ECO:0000313" key="4">
    <source>
        <dbReference type="Proteomes" id="UP000253307"/>
    </source>
</evidence>
<dbReference type="CDD" id="cd02440">
    <property type="entry name" value="AdoMet_MTases"/>
    <property type="match status" value="1"/>
</dbReference>
<keyword evidence="3" id="KW-0489">Methyltransferase</keyword>
<keyword evidence="1" id="KW-0812">Transmembrane</keyword>
<dbReference type="GO" id="GO:0032259">
    <property type="term" value="P:methylation"/>
    <property type="evidence" value="ECO:0007669"/>
    <property type="project" value="UniProtKB-KW"/>
</dbReference>
<feature type="transmembrane region" description="Helical" evidence="1">
    <location>
        <begin position="183"/>
        <end position="203"/>
    </location>
</feature>
<organism evidence="3 4">
    <name type="scientific">SAR86 cluster bacterium</name>
    <dbReference type="NCBI Taxonomy" id="2030880"/>
    <lineage>
        <taxon>Bacteria</taxon>
        <taxon>Pseudomonadati</taxon>
        <taxon>Pseudomonadota</taxon>
        <taxon>Gammaproteobacteria</taxon>
        <taxon>SAR86 cluster</taxon>
    </lineage>
</organism>
<dbReference type="GO" id="GO:0008168">
    <property type="term" value="F:methyltransferase activity"/>
    <property type="evidence" value="ECO:0007669"/>
    <property type="project" value="UniProtKB-KW"/>
</dbReference>
<evidence type="ECO:0000256" key="1">
    <source>
        <dbReference type="SAM" id="Phobius"/>
    </source>
</evidence>
<comment type="caution">
    <text evidence="3">The sequence shown here is derived from an EMBL/GenBank/DDBJ whole genome shotgun (WGS) entry which is preliminary data.</text>
</comment>